<dbReference type="Gene3D" id="3.40.190.10">
    <property type="entry name" value="Periplasmic binding protein-like II"/>
    <property type="match status" value="1"/>
</dbReference>
<dbReference type="HOGENOM" id="CLU_1076095_0_0_2"/>
<name>A7IAX5_METB6</name>
<dbReference type="AlphaFoldDB" id="A7IAX5"/>
<accession>A7IAX5</accession>
<dbReference type="eggNOG" id="arCOG00219">
    <property type="taxonomic scope" value="Archaea"/>
</dbReference>
<evidence type="ECO:0000256" key="1">
    <source>
        <dbReference type="SAM" id="Phobius"/>
    </source>
</evidence>
<gene>
    <name evidence="2" type="ordered locus">Mboo_2372</name>
</gene>
<evidence type="ECO:0000313" key="2">
    <source>
        <dbReference type="EMBL" id="ABS56886.1"/>
    </source>
</evidence>
<keyword evidence="1" id="KW-1133">Transmembrane helix</keyword>
<feature type="transmembrane region" description="Helical" evidence="1">
    <location>
        <begin position="7"/>
        <end position="25"/>
    </location>
</feature>
<reference evidence="3" key="1">
    <citation type="journal article" date="2015" name="Microbiology">
        <title>Genome of Methanoregula boonei 6A8 reveals adaptations to oligotrophic peatland environments.</title>
        <authorList>
            <person name="Braeuer S."/>
            <person name="Cadillo-Quiroz H."/>
            <person name="Kyrpides N."/>
            <person name="Woyke T."/>
            <person name="Goodwin L."/>
            <person name="Detter C."/>
            <person name="Podell S."/>
            <person name="Yavitt J.B."/>
            <person name="Zinder S.H."/>
        </authorList>
    </citation>
    <scope>NUCLEOTIDE SEQUENCE [LARGE SCALE GENOMIC DNA]</scope>
    <source>
        <strain evidence="3">DSM 21154 / JCM 14090 / 6A8</strain>
    </source>
</reference>
<keyword evidence="3" id="KW-1185">Reference proteome</keyword>
<keyword evidence="1" id="KW-0812">Transmembrane</keyword>
<dbReference type="OrthoDB" id="383816at2157"/>
<dbReference type="RefSeq" id="WP_012107948.1">
    <property type="nucleotide sequence ID" value="NC_009712.1"/>
</dbReference>
<evidence type="ECO:0000313" key="3">
    <source>
        <dbReference type="Proteomes" id="UP000002408"/>
    </source>
</evidence>
<dbReference type="KEGG" id="mbn:Mboo_2372"/>
<proteinExistence type="predicted"/>
<dbReference type="Pfam" id="PF13531">
    <property type="entry name" value="SBP_bac_11"/>
    <property type="match status" value="1"/>
</dbReference>
<dbReference type="SUPFAM" id="SSF53850">
    <property type="entry name" value="Periplasmic binding protein-like II"/>
    <property type="match status" value="1"/>
</dbReference>
<dbReference type="Proteomes" id="UP000002408">
    <property type="component" value="Chromosome"/>
</dbReference>
<dbReference type="GeneID" id="25393958"/>
<dbReference type="EMBL" id="CP000780">
    <property type="protein sequence ID" value="ABS56886.1"/>
    <property type="molecule type" value="Genomic_DNA"/>
</dbReference>
<sequence precursor="true">MSRDRLLIIGLVAICVVCVGIALYATTSTVPGSSPVVLTVMMPYDQGMSSTLTHLATDYGKSHTTQINLISVKGRQAMVDEILSGNQTPDLIIIEKQYPLFNLTGLETLLSGGFVVNSDYLYTTEAVLVVPQGSAIHSLADISGKRVAMVNQTKYAAPGGCLAGYIVADANASVTPFMVSGVPEAYAAVANSSADATSIWMSDYSMQQARTGDNLSEVPLPQYGMDNYIVLLKTSGHPKEAASFMDYIVAHKDAFGNT</sequence>
<protein>
    <submittedName>
        <fullName evidence="2">Uncharacterized protein</fullName>
    </submittedName>
</protein>
<dbReference type="STRING" id="456442.Mboo_2372"/>
<organism evidence="2 3">
    <name type="scientific">Methanoregula boonei (strain DSM 21154 / JCM 14090 / 6A8)</name>
    <dbReference type="NCBI Taxonomy" id="456442"/>
    <lineage>
        <taxon>Archaea</taxon>
        <taxon>Methanobacteriati</taxon>
        <taxon>Methanobacteriota</taxon>
        <taxon>Stenosarchaea group</taxon>
        <taxon>Methanomicrobia</taxon>
        <taxon>Methanomicrobiales</taxon>
        <taxon>Methanoregulaceae</taxon>
        <taxon>Methanoregula</taxon>
    </lineage>
</organism>
<keyword evidence="1" id="KW-0472">Membrane</keyword>